<dbReference type="InterPro" id="IPR036390">
    <property type="entry name" value="WH_DNA-bd_sf"/>
</dbReference>
<dbReference type="InterPro" id="IPR000485">
    <property type="entry name" value="AsnC-type_HTH_dom"/>
</dbReference>
<evidence type="ECO:0000259" key="4">
    <source>
        <dbReference type="PROSITE" id="PS50956"/>
    </source>
</evidence>
<comment type="caution">
    <text evidence="5">The sequence shown here is derived from an EMBL/GenBank/DDBJ whole genome shotgun (WGS) entry which is preliminary data.</text>
</comment>
<dbReference type="Gene3D" id="3.30.70.920">
    <property type="match status" value="1"/>
</dbReference>
<dbReference type="PRINTS" id="PR00033">
    <property type="entry name" value="HTHASNC"/>
</dbReference>
<dbReference type="GO" id="GO:0043565">
    <property type="term" value="F:sequence-specific DNA binding"/>
    <property type="evidence" value="ECO:0007669"/>
    <property type="project" value="InterPro"/>
</dbReference>
<dbReference type="InterPro" id="IPR011991">
    <property type="entry name" value="ArsR-like_HTH"/>
</dbReference>
<evidence type="ECO:0000256" key="3">
    <source>
        <dbReference type="ARBA" id="ARBA00023163"/>
    </source>
</evidence>
<reference evidence="5 6" key="1">
    <citation type="journal article" date="2014" name="Int. J. Syst. Evol. Microbiol.">
        <title>Complete genome sequence of Corynebacterium casei LMG S-19264T (=DSM 44701T), isolated from a smear-ripened cheese.</title>
        <authorList>
            <consortium name="US DOE Joint Genome Institute (JGI-PGF)"/>
            <person name="Walter F."/>
            <person name="Albersmeier A."/>
            <person name="Kalinowski J."/>
            <person name="Ruckert C."/>
        </authorList>
    </citation>
    <scope>NUCLEOTIDE SEQUENCE [LARGE SCALE GENOMIC DNA]</scope>
    <source>
        <strain evidence="5 6">CCM 8669</strain>
    </source>
</reference>
<dbReference type="InterPro" id="IPR036388">
    <property type="entry name" value="WH-like_DNA-bd_sf"/>
</dbReference>
<dbReference type="RefSeq" id="WP_188358991.1">
    <property type="nucleotide sequence ID" value="NZ_BMDC01000001.1"/>
</dbReference>
<gene>
    <name evidence="5" type="ORF">GCM10007359_07780</name>
</gene>
<protein>
    <submittedName>
        <fullName evidence="5">Transcriptional regulator, AsnC family protein</fullName>
    </submittedName>
</protein>
<proteinExistence type="predicted"/>
<keyword evidence="2" id="KW-0238">DNA-binding</keyword>
<feature type="domain" description="HTH asnC-type" evidence="4">
    <location>
        <begin position="1"/>
        <end position="64"/>
    </location>
</feature>
<dbReference type="InterPro" id="IPR011008">
    <property type="entry name" value="Dimeric_a/b-barrel"/>
</dbReference>
<dbReference type="Pfam" id="PF13412">
    <property type="entry name" value="HTH_24"/>
    <property type="match status" value="1"/>
</dbReference>
<dbReference type="AlphaFoldDB" id="A0A917IQV4"/>
<evidence type="ECO:0000256" key="1">
    <source>
        <dbReference type="ARBA" id="ARBA00023015"/>
    </source>
</evidence>
<dbReference type="EMBL" id="BMDC01000001">
    <property type="protein sequence ID" value="GGH60015.1"/>
    <property type="molecule type" value="Genomic_DNA"/>
</dbReference>
<dbReference type="GO" id="GO:0005829">
    <property type="term" value="C:cytosol"/>
    <property type="evidence" value="ECO:0007669"/>
    <property type="project" value="TreeGrafter"/>
</dbReference>
<dbReference type="PANTHER" id="PTHR30154">
    <property type="entry name" value="LEUCINE-RESPONSIVE REGULATORY PROTEIN"/>
    <property type="match status" value="1"/>
</dbReference>
<name>A0A917IQV4_9MICC</name>
<dbReference type="CDD" id="cd00090">
    <property type="entry name" value="HTH_ARSR"/>
    <property type="match status" value="1"/>
</dbReference>
<dbReference type="Pfam" id="PF01037">
    <property type="entry name" value="AsnC_trans_reg"/>
    <property type="match status" value="1"/>
</dbReference>
<dbReference type="GO" id="GO:0043200">
    <property type="term" value="P:response to amino acid"/>
    <property type="evidence" value="ECO:0007669"/>
    <property type="project" value="TreeGrafter"/>
</dbReference>
<dbReference type="FunFam" id="1.10.10.10:FF:000186">
    <property type="entry name" value="AsnC family transcriptional regulator"/>
    <property type="match status" value="1"/>
</dbReference>
<dbReference type="PROSITE" id="PS50956">
    <property type="entry name" value="HTH_ASNC_2"/>
    <property type="match status" value="1"/>
</dbReference>
<evidence type="ECO:0000313" key="6">
    <source>
        <dbReference type="Proteomes" id="UP000600171"/>
    </source>
</evidence>
<dbReference type="InterPro" id="IPR019888">
    <property type="entry name" value="Tscrpt_reg_AsnC-like"/>
</dbReference>
<sequence>MDALDHAIIEELTKNARLTNQELAEKVGLTAAPCLRRVRRLEEEGVIEGYTTRLNHNVLGNGFEVVVNMELVGNEIRRVESLEKELTAMPEVVELRRMFGQPDYTMRVRVKDSAAYEEWVSKYLVPHPDIARIDSRITMKVIK</sequence>
<dbReference type="Gene3D" id="1.10.10.10">
    <property type="entry name" value="Winged helix-like DNA-binding domain superfamily/Winged helix DNA-binding domain"/>
    <property type="match status" value="1"/>
</dbReference>
<keyword evidence="6" id="KW-1185">Reference proteome</keyword>
<dbReference type="InterPro" id="IPR019887">
    <property type="entry name" value="Tscrpt_reg_AsnC/Lrp_C"/>
</dbReference>
<accession>A0A917IQV4</accession>
<evidence type="ECO:0000313" key="5">
    <source>
        <dbReference type="EMBL" id="GGH60015.1"/>
    </source>
</evidence>
<keyword evidence="3" id="KW-0804">Transcription</keyword>
<keyword evidence="1" id="KW-0805">Transcription regulation</keyword>
<dbReference type="SUPFAM" id="SSF54909">
    <property type="entry name" value="Dimeric alpha+beta barrel"/>
    <property type="match status" value="1"/>
</dbReference>
<dbReference type="PANTHER" id="PTHR30154:SF34">
    <property type="entry name" value="TRANSCRIPTIONAL REGULATOR AZLB"/>
    <property type="match status" value="1"/>
</dbReference>
<dbReference type="PROSITE" id="PS00519">
    <property type="entry name" value="HTH_ASNC_1"/>
    <property type="match status" value="1"/>
</dbReference>
<evidence type="ECO:0000256" key="2">
    <source>
        <dbReference type="ARBA" id="ARBA00023125"/>
    </source>
</evidence>
<dbReference type="SMART" id="SM00344">
    <property type="entry name" value="HTH_ASNC"/>
    <property type="match status" value="1"/>
</dbReference>
<dbReference type="SUPFAM" id="SSF46785">
    <property type="entry name" value="Winged helix' DNA-binding domain"/>
    <property type="match status" value="1"/>
</dbReference>
<organism evidence="5 6">
    <name type="scientific">Rothia aerolata</name>
    <dbReference type="NCBI Taxonomy" id="1812262"/>
    <lineage>
        <taxon>Bacteria</taxon>
        <taxon>Bacillati</taxon>
        <taxon>Actinomycetota</taxon>
        <taxon>Actinomycetes</taxon>
        <taxon>Micrococcales</taxon>
        <taxon>Micrococcaceae</taxon>
        <taxon>Rothia</taxon>
    </lineage>
</organism>
<dbReference type="Proteomes" id="UP000600171">
    <property type="component" value="Unassembled WGS sequence"/>
</dbReference>
<dbReference type="InterPro" id="IPR019885">
    <property type="entry name" value="Tscrpt_reg_HTH_AsnC-type_CS"/>
</dbReference>